<sequence length="75" mass="8897">MKQTDLFEFSEKRDDPIYMELEKLMNGTPSVEISTYIITKNSFDLFEIENKEVHDCVSSIDQCYQYLYTNLKQKG</sequence>
<comment type="caution">
    <text evidence="1">The sequence shown here is derived from an EMBL/GenBank/DDBJ whole genome shotgun (WGS) entry which is preliminary data.</text>
</comment>
<proteinExistence type="predicted"/>
<accession>A0ABW2EDR9</accession>
<gene>
    <name evidence="1" type="ORF">ACFQIC_00465</name>
</gene>
<reference evidence="2" key="1">
    <citation type="journal article" date="2019" name="Int. J. Syst. Evol. Microbiol.">
        <title>The Global Catalogue of Microorganisms (GCM) 10K type strain sequencing project: providing services to taxonomists for standard genome sequencing and annotation.</title>
        <authorList>
            <consortium name="The Broad Institute Genomics Platform"/>
            <consortium name="The Broad Institute Genome Sequencing Center for Infectious Disease"/>
            <person name="Wu L."/>
            <person name="Ma J."/>
        </authorList>
    </citation>
    <scope>NUCLEOTIDE SEQUENCE [LARGE SCALE GENOMIC DNA]</scope>
    <source>
        <strain evidence="2">CGMCC 4.1621</strain>
    </source>
</reference>
<protein>
    <recommendedName>
        <fullName evidence="3">YozE SAM-like domain-containing protein</fullName>
    </recommendedName>
</protein>
<dbReference type="EMBL" id="JBHSZV010000004">
    <property type="protein sequence ID" value="MFC7060342.1"/>
    <property type="molecule type" value="Genomic_DNA"/>
</dbReference>
<name>A0ABW2EDR9_9BACI</name>
<evidence type="ECO:0008006" key="3">
    <source>
        <dbReference type="Google" id="ProtNLM"/>
    </source>
</evidence>
<dbReference type="Proteomes" id="UP001596410">
    <property type="component" value="Unassembled WGS sequence"/>
</dbReference>
<keyword evidence="2" id="KW-1185">Reference proteome</keyword>
<evidence type="ECO:0000313" key="2">
    <source>
        <dbReference type="Proteomes" id="UP001596410"/>
    </source>
</evidence>
<evidence type="ECO:0000313" key="1">
    <source>
        <dbReference type="EMBL" id="MFC7060342.1"/>
    </source>
</evidence>
<dbReference type="RefSeq" id="WP_204706203.1">
    <property type="nucleotide sequence ID" value="NZ_JBHSZV010000004.1"/>
</dbReference>
<organism evidence="1 2">
    <name type="scientific">Halobacillus seohaensis</name>
    <dbReference type="NCBI Taxonomy" id="447421"/>
    <lineage>
        <taxon>Bacteria</taxon>
        <taxon>Bacillati</taxon>
        <taxon>Bacillota</taxon>
        <taxon>Bacilli</taxon>
        <taxon>Bacillales</taxon>
        <taxon>Bacillaceae</taxon>
        <taxon>Halobacillus</taxon>
    </lineage>
</organism>